<dbReference type="GO" id="GO:0003676">
    <property type="term" value="F:nucleic acid binding"/>
    <property type="evidence" value="ECO:0007669"/>
    <property type="project" value="InterPro"/>
</dbReference>
<dbReference type="SUPFAM" id="SSF53098">
    <property type="entry name" value="Ribonuclease H-like"/>
    <property type="match status" value="1"/>
</dbReference>
<sequence>MSNIIKKPPQSDFFQALETSIILIPSYSELHTLSKTTFNDYTAKYPNHLHIYIDASKQSDGCAFYMSSLDVKEKFKLNSNTSIFSSETIAIIKACQYTENKNLKPINILSDSLSVSVLKSLSSQLDENSVNVNPYIKELKILLSNLTTMQCNIVFTWIKAHIGLENNEKVDQLEKTAFSVARKH</sequence>
<dbReference type="InterPro" id="IPR002156">
    <property type="entry name" value="RNaseH_domain"/>
</dbReference>
<evidence type="ECO:0000313" key="2">
    <source>
        <dbReference type="RefSeq" id="XP_028132498.1"/>
    </source>
</evidence>
<gene>
    <name evidence="2" type="primary">LOC114327969</name>
</gene>
<organism evidence="2">
    <name type="scientific">Diabrotica virgifera virgifera</name>
    <name type="common">western corn rootworm</name>
    <dbReference type="NCBI Taxonomy" id="50390"/>
    <lineage>
        <taxon>Eukaryota</taxon>
        <taxon>Metazoa</taxon>
        <taxon>Ecdysozoa</taxon>
        <taxon>Arthropoda</taxon>
        <taxon>Hexapoda</taxon>
        <taxon>Insecta</taxon>
        <taxon>Pterygota</taxon>
        <taxon>Neoptera</taxon>
        <taxon>Endopterygota</taxon>
        <taxon>Coleoptera</taxon>
        <taxon>Polyphaga</taxon>
        <taxon>Cucujiformia</taxon>
        <taxon>Chrysomeloidea</taxon>
        <taxon>Chrysomelidae</taxon>
        <taxon>Galerucinae</taxon>
        <taxon>Diabroticina</taxon>
        <taxon>Diabroticites</taxon>
        <taxon>Diabrotica</taxon>
    </lineage>
</organism>
<proteinExistence type="predicted"/>
<dbReference type="Pfam" id="PF00075">
    <property type="entry name" value="RNase_H"/>
    <property type="match status" value="1"/>
</dbReference>
<dbReference type="InterPro" id="IPR012337">
    <property type="entry name" value="RNaseH-like_sf"/>
</dbReference>
<reference evidence="2" key="1">
    <citation type="submission" date="2025-08" db="UniProtKB">
        <authorList>
            <consortium name="RefSeq"/>
        </authorList>
    </citation>
    <scope>IDENTIFICATION</scope>
    <source>
        <tissue evidence="2">Whole insect</tissue>
    </source>
</reference>
<feature type="domain" description="RNase H type-1" evidence="1">
    <location>
        <begin position="45"/>
        <end position="179"/>
    </location>
</feature>
<dbReference type="Gene3D" id="3.30.420.10">
    <property type="entry name" value="Ribonuclease H-like superfamily/Ribonuclease H"/>
    <property type="match status" value="1"/>
</dbReference>
<dbReference type="RefSeq" id="XP_028132498.1">
    <property type="nucleotide sequence ID" value="XM_028276697.1"/>
</dbReference>
<dbReference type="GO" id="GO:0004523">
    <property type="term" value="F:RNA-DNA hybrid ribonuclease activity"/>
    <property type="evidence" value="ECO:0007669"/>
    <property type="project" value="InterPro"/>
</dbReference>
<dbReference type="InParanoid" id="A0A6P7FH85"/>
<dbReference type="InterPro" id="IPR036397">
    <property type="entry name" value="RNaseH_sf"/>
</dbReference>
<protein>
    <submittedName>
        <fullName evidence="2">Uncharacterized protein LOC114327969</fullName>
    </submittedName>
</protein>
<accession>A0A6P7FH85</accession>
<dbReference type="PROSITE" id="PS50879">
    <property type="entry name" value="RNASE_H_1"/>
    <property type="match status" value="1"/>
</dbReference>
<name>A0A6P7FH85_DIAVI</name>
<evidence type="ECO:0000259" key="1">
    <source>
        <dbReference type="PROSITE" id="PS50879"/>
    </source>
</evidence>
<dbReference type="AlphaFoldDB" id="A0A6P7FH85"/>